<keyword evidence="3" id="KW-1185">Reference proteome</keyword>
<sequence>MRLGRPVLRPASALVVVLAPTLAGCGLFDRGSSVEEAFEYVPADTYQVRFADREAWAERISTDDLDPRDLSESDVEDYLGAALEHSDDAVSFTELSPHLRAMRDAPFNDVDVQWEIQATWGDPDEPGGGSAFVWKVGDDVDFDALAEDLVDKGYDDQGDGDLAIYSTDVSEASETGKHGGVYPLVMSNVLLDEDEQIVAGSISSPEPLRDVADVITDDADSLADDGRMNDLLDAADGDPELALMTTGGEAGCALGGRLDERQRAIYDDLGRPEARALLVYGEDPEVLLALQYDSDDAAEDDVAAREDLVQDGVDPITAQPFAELGDFDLERAGDLVLIAEDFAGGAASAVQAEQSGGGPGACTRGSTD</sequence>
<evidence type="ECO:0000313" key="2">
    <source>
        <dbReference type="EMBL" id="KAA1426030.1"/>
    </source>
</evidence>
<feature type="region of interest" description="Disordered" evidence="1">
    <location>
        <begin position="348"/>
        <end position="368"/>
    </location>
</feature>
<organism evidence="2 3">
    <name type="scientific">Nocardioides antri</name>
    <dbReference type="NCBI Taxonomy" id="2607659"/>
    <lineage>
        <taxon>Bacteria</taxon>
        <taxon>Bacillati</taxon>
        <taxon>Actinomycetota</taxon>
        <taxon>Actinomycetes</taxon>
        <taxon>Propionibacteriales</taxon>
        <taxon>Nocardioidaceae</taxon>
        <taxon>Nocardioides</taxon>
    </lineage>
</organism>
<dbReference type="RefSeq" id="WP_149751649.1">
    <property type="nucleotide sequence ID" value="NZ_VUJW01000010.1"/>
</dbReference>
<accession>A0A5B1M2P6</accession>
<evidence type="ECO:0000313" key="3">
    <source>
        <dbReference type="Proteomes" id="UP000324351"/>
    </source>
</evidence>
<proteinExistence type="predicted"/>
<comment type="caution">
    <text evidence="2">The sequence shown here is derived from an EMBL/GenBank/DDBJ whole genome shotgun (WGS) entry which is preliminary data.</text>
</comment>
<dbReference type="PROSITE" id="PS51257">
    <property type="entry name" value="PROKAR_LIPOPROTEIN"/>
    <property type="match status" value="1"/>
</dbReference>
<reference evidence="2 3" key="1">
    <citation type="submission" date="2019-09" db="EMBL/GenBank/DDBJ databases">
        <title>Nocardioides panacisoli sp. nov., isolated from the soil of a ginseng field.</title>
        <authorList>
            <person name="Cho C."/>
        </authorList>
    </citation>
    <scope>NUCLEOTIDE SEQUENCE [LARGE SCALE GENOMIC DNA]</scope>
    <source>
        <strain evidence="2 3">BN140041</strain>
    </source>
</reference>
<gene>
    <name evidence="2" type="ORF">F0U47_16990</name>
</gene>
<dbReference type="Proteomes" id="UP000324351">
    <property type="component" value="Unassembled WGS sequence"/>
</dbReference>
<dbReference type="EMBL" id="VUJW01000010">
    <property type="protein sequence ID" value="KAA1426030.1"/>
    <property type="molecule type" value="Genomic_DNA"/>
</dbReference>
<protein>
    <recommendedName>
        <fullName evidence="4">DUF3352 domain-containing protein</fullName>
    </recommendedName>
</protein>
<evidence type="ECO:0008006" key="4">
    <source>
        <dbReference type="Google" id="ProtNLM"/>
    </source>
</evidence>
<reference evidence="2 3" key="2">
    <citation type="submission" date="2019-09" db="EMBL/GenBank/DDBJ databases">
        <authorList>
            <person name="Jin C."/>
        </authorList>
    </citation>
    <scope>NUCLEOTIDE SEQUENCE [LARGE SCALE GENOMIC DNA]</scope>
    <source>
        <strain evidence="2 3">BN140041</strain>
    </source>
</reference>
<name>A0A5B1M2P6_9ACTN</name>
<dbReference type="AlphaFoldDB" id="A0A5B1M2P6"/>
<evidence type="ECO:0000256" key="1">
    <source>
        <dbReference type="SAM" id="MobiDB-lite"/>
    </source>
</evidence>